<proteinExistence type="predicted"/>
<protein>
    <recommendedName>
        <fullName evidence="3">Pyridoxamine 5'-phosphate oxidase putative domain-containing protein</fullName>
    </recommendedName>
</protein>
<dbReference type="Proteomes" id="UP001500957">
    <property type="component" value="Unassembled WGS sequence"/>
</dbReference>
<dbReference type="RefSeq" id="WP_344601022.1">
    <property type="nucleotide sequence ID" value="NZ_BAAAHE010000004.1"/>
</dbReference>
<comment type="caution">
    <text evidence="1">The sequence shown here is derived from an EMBL/GenBank/DDBJ whole genome shotgun (WGS) entry which is preliminary data.</text>
</comment>
<evidence type="ECO:0000313" key="2">
    <source>
        <dbReference type="Proteomes" id="UP001500957"/>
    </source>
</evidence>
<gene>
    <name evidence="1" type="ORF">GCM10009547_03960</name>
</gene>
<dbReference type="InterPro" id="IPR012349">
    <property type="entry name" value="Split_barrel_FMN-bd"/>
</dbReference>
<accession>A0ABP3R886</accession>
<sequence>MYETPEDLTALQELLDRSRAGAGSHLADIFTADRWLDAKALTERLQGMCLLSLATVTADNRPLVGAVDAFFVRGSFCFGSSPTSVRARHIAARPQVSAQHLPGEHLSVTVHGRAIPIDWTGGDPWAAPLLDALRDKYGPDNFGDQGYPYWRIEAEKIFVFHMDPEPSAAP</sequence>
<keyword evidence="2" id="KW-1185">Reference proteome</keyword>
<evidence type="ECO:0000313" key="1">
    <source>
        <dbReference type="EMBL" id="GAA0605244.1"/>
    </source>
</evidence>
<name>A0ABP3R886_9ACTN</name>
<reference evidence="2" key="1">
    <citation type="journal article" date="2019" name="Int. J. Syst. Evol. Microbiol.">
        <title>The Global Catalogue of Microorganisms (GCM) 10K type strain sequencing project: providing services to taxonomists for standard genome sequencing and annotation.</title>
        <authorList>
            <consortium name="The Broad Institute Genomics Platform"/>
            <consortium name="The Broad Institute Genome Sequencing Center for Infectious Disease"/>
            <person name="Wu L."/>
            <person name="Ma J."/>
        </authorList>
    </citation>
    <scope>NUCLEOTIDE SEQUENCE [LARGE SCALE GENOMIC DNA]</scope>
    <source>
        <strain evidence="2">JCM 10671</strain>
    </source>
</reference>
<dbReference type="Gene3D" id="2.30.110.10">
    <property type="entry name" value="Electron Transport, Fmn-binding Protein, Chain A"/>
    <property type="match status" value="1"/>
</dbReference>
<dbReference type="EMBL" id="BAAAHE010000004">
    <property type="protein sequence ID" value="GAA0605244.1"/>
    <property type="molecule type" value="Genomic_DNA"/>
</dbReference>
<evidence type="ECO:0008006" key="3">
    <source>
        <dbReference type="Google" id="ProtNLM"/>
    </source>
</evidence>
<organism evidence="1 2">
    <name type="scientific">Sporichthya brevicatena</name>
    <dbReference type="NCBI Taxonomy" id="171442"/>
    <lineage>
        <taxon>Bacteria</taxon>
        <taxon>Bacillati</taxon>
        <taxon>Actinomycetota</taxon>
        <taxon>Actinomycetes</taxon>
        <taxon>Sporichthyales</taxon>
        <taxon>Sporichthyaceae</taxon>
        <taxon>Sporichthya</taxon>
    </lineage>
</organism>
<dbReference type="SUPFAM" id="SSF50475">
    <property type="entry name" value="FMN-binding split barrel"/>
    <property type="match status" value="1"/>
</dbReference>